<dbReference type="Pfam" id="PF10531">
    <property type="entry name" value="SLBB"/>
    <property type="match status" value="1"/>
</dbReference>
<dbReference type="InterPro" id="IPR051675">
    <property type="entry name" value="Endo/Exo/Phosphatase_dom_1"/>
</dbReference>
<dbReference type="SMART" id="SM00278">
    <property type="entry name" value="HhH1"/>
    <property type="match status" value="2"/>
</dbReference>
<gene>
    <name evidence="4" type="ORF">R55214_HHFBAMCI_00509</name>
</gene>
<evidence type="ECO:0000313" key="5">
    <source>
        <dbReference type="Proteomes" id="UP001314166"/>
    </source>
</evidence>
<dbReference type="EMBL" id="CAUZMB010000002">
    <property type="protein sequence ID" value="CAK1234344.1"/>
    <property type="molecule type" value="Genomic_DNA"/>
</dbReference>
<dbReference type="Proteomes" id="UP001314166">
    <property type="component" value="Unassembled WGS sequence"/>
</dbReference>
<dbReference type="Gene3D" id="1.10.150.280">
    <property type="entry name" value="AF1531-like domain"/>
    <property type="match status" value="1"/>
</dbReference>
<dbReference type="Pfam" id="PF12836">
    <property type="entry name" value="HHH_3"/>
    <property type="match status" value="1"/>
</dbReference>
<dbReference type="RefSeq" id="WP_338343347.1">
    <property type="nucleotide sequence ID" value="NZ_CAUZLH010000005.1"/>
</dbReference>
<keyword evidence="5" id="KW-1185">Reference proteome</keyword>
<evidence type="ECO:0000256" key="2">
    <source>
        <dbReference type="SAM" id="Phobius"/>
    </source>
</evidence>
<feature type="transmembrane region" description="Helical" evidence="2">
    <location>
        <begin position="20"/>
        <end position="38"/>
    </location>
</feature>
<comment type="caution">
    <text evidence="4">The sequence shown here is derived from an EMBL/GenBank/DDBJ whole genome shotgun (WGS) entry which is preliminary data.</text>
</comment>
<protein>
    <submittedName>
        <fullName evidence="4">Contains SLBB domain of the beta-grasp fold (Wza)</fullName>
    </submittedName>
</protein>
<dbReference type="PANTHER" id="PTHR21180">
    <property type="entry name" value="ENDONUCLEASE/EXONUCLEASE/PHOSPHATASE FAMILY DOMAIN-CONTAINING PROTEIN 1"/>
    <property type="match status" value="1"/>
</dbReference>
<accession>A0ABN9YS31</accession>
<dbReference type="PANTHER" id="PTHR21180:SF32">
    <property type="entry name" value="ENDONUCLEASE_EXONUCLEASE_PHOSPHATASE FAMILY DOMAIN-CONTAINING PROTEIN 1"/>
    <property type="match status" value="1"/>
</dbReference>
<feature type="compositionally biased region" description="Basic and acidic residues" evidence="1">
    <location>
        <begin position="62"/>
        <end position="76"/>
    </location>
</feature>
<dbReference type="InterPro" id="IPR004509">
    <property type="entry name" value="Competence_ComEA_HhH"/>
</dbReference>
<feature type="region of interest" description="Disordered" evidence="1">
    <location>
        <begin position="45"/>
        <end position="76"/>
    </location>
</feature>
<reference evidence="4 5" key="1">
    <citation type="submission" date="2023-10" db="EMBL/GenBank/DDBJ databases">
        <authorList>
            <person name="Botero Cardona J."/>
        </authorList>
    </citation>
    <scope>NUCLEOTIDE SEQUENCE [LARGE SCALE GENOMIC DNA]</scope>
    <source>
        <strain evidence="4 5">R-55214</strain>
    </source>
</reference>
<feature type="domain" description="Helix-hairpin-helix DNA-binding motif class 1" evidence="3">
    <location>
        <begin position="218"/>
        <end position="237"/>
    </location>
</feature>
<keyword evidence="2" id="KW-1133">Transmembrane helix</keyword>
<name>A0ABN9YS31_9LACO</name>
<dbReference type="Gene3D" id="3.10.560.10">
    <property type="entry name" value="Outer membrane lipoprotein wza domain like"/>
    <property type="match status" value="1"/>
</dbReference>
<evidence type="ECO:0000256" key="1">
    <source>
        <dbReference type="SAM" id="MobiDB-lite"/>
    </source>
</evidence>
<dbReference type="SUPFAM" id="SSF47781">
    <property type="entry name" value="RuvA domain 2-like"/>
    <property type="match status" value="1"/>
</dbReference>
<sequence>MTYKKLLTWVKESLIDYWRYWLMAGLGLLAVIVVFWRLNPLGAEQGAKQDSPVPRLSSAVNEKQEKIADKGEKRKPDASGRVVIDLKGAVNHQGVVDLPTGSRLQDAIQQAGGLTDQADRNRINLAQLLVDGQALYIEKVGEEGPNQLAGVGVSSGAGNVGGARSGAISESGRSGGGTLVNLNTASAKELEALDGIGPKKAEQIVTFREEKHRFQSVEDLKEVGGIGPKRFEQLKNQVTV</sequence>
<evidence type="ECO:0000259" key="3">
    <source>
        <dbReference type="SMART" id="SM00278"/>
    </source>
</evidence>
<proteinExistence type="predicted"/>
<dbReference type="InterPro" id="IPR003583">
    <property type="entry name" value="Hlx-hairpin-Hlx_DNA-bd_motif"/>
</dbReference>
<dbReference type="InterPro" id="IPR010994">
    <property type="entry name" value="RuvA_2-like"/>
</dbReference>
<dbReference type="NCBIfam" id="TIGR00426">
    <property type="entry name" value="competence protein ComEA helix-hairpin-helix repeat region"/>
    <property type="match status" value="1"/>
</dbReference>
<evidence type="ECO:0000313" key="4">
    <source>
        <dbReference type="EMBL" id="CAK1234344.1"/>
    </source>
</evidence>
<dbReference type="InterPro" id="IPR019554">
    <property type="entry name" value="Soluble_ligand-bd"/>
</dbReference>
<keyword evidence="2" id="KW-0812">Transmembrane</keyword>
<feature type="domain" description="Helix-hairpin-helix DNA-binding motif class 1" evidence="3">
    <location>
        <begin position="188"/>
        <end position="207"/>
    </location>
</feature>
<organism evidence="4 5">
    <name type="scientific">Fructobacillus evanidus</name>
    <dbReference type="NCBI Taxonomy" id="3064281"/>
    <lineage>
        <taxon>Bacteria</taxon>
        <taxon>Bacillati</taxon>
        <taxon>Bacillota</taxon>
        <taxon>Bacilli</taxon>
        <taxon>Lactobacillales</taxon>
        <taxon>Lactobacillaceae</taxon>
        <taxon>Fructobacillus</taxon>
    </lineage>
</organism>
<keyword evidence="2" id="KW-0472">Membrane</keyword>